<dbReference type="STRING" id="1177154.Y5S_01484"/>
<evidence type="ECO:0000256" key="13">
    <source>
        <dbReference type="ARBA" id="ARBA00048390"/>
    </source>
</evidence>
<dbReference type="RefSeq" id="WP_035231898.1">
    <property type="nucleotide sequence ID" value="NZ_ARXV01000005.1"/>
</dbReference>
<feature type="transmembrane region" description="Helical" evidence="14">
    <location>
        <begin position="126"/>
        <end position="144"/>
    </location>
</feature>
<evidence type="ECO:0000256" key="7">
    <source>
        <dbReference type="ARBA" id="ARBA00022692"/>
    </source>
</evidence>
<comment type="function">
    <text evidence="14 15">Catalyzes the oxidation of protoporphyrinogen IX to protoporphyrin IX.</text>
</comment>
<comment type="subcellular location">
    <subcellularLocation>
        <location evidence="1 14">Cell membrane</location>
        <topology evidence="1 14">Multi-pass membrane protein</topology>
    </subcellularLocation>
</comment>
<dbReference type="Proteomes" id="UP000029444">
    <property type="component" value="Unassembled WGS sequence"/>
</dbReference>
<dbReference type="NCBIfam" id="TIGR00701">
    <property type="entry name" value="protoporphyrinogen oxidase HemJ"/>
    <property type="match status" value="1"/>
</dbReference>
<dbReference type="PIRSF" id="PIRSF004638">
    <property type="entry name" value="UCP004638"/>
    <property type="match status" value="1"/>
</dbReference>
<dbReference type="GO" id="GO:0005886">
    <property type="term" value="C:plasma membrane"/>
    <property type="evidence" value="ECO:0007669"/>
    <property type="project" value="UniProtKB-SubCell"/>
</dbReference>
<evidence type="ECO:0000256" key="10">
    <source>
        <dbReference type="ARBA" id="ARBA00023002"/>
    </source>
</evidence>
<evidence type="ECO:0000256" key="9">
    <source>
        <dbReference type="ARBA" id="ARBA00022989"/>
    </source>
</evidence>
<feature type="binding site" description="axial binding residue" evidence="14">
    <location>
        <position position="15"/>
    </location>
    <ligand>
        <name>heme</name>
        <dbReference type="ChEBI" id="CHEBI:30413"/>
    </ligand>
    <ligandPart>
        <name>Fe</name>
        <dbReference type="ChEBI" id="CHEBI:18248"/>
    </ligandPart>
</feature>
<feature type="transmembrane region" description="Helical" evidence="14">
    <location>
        <begin position="88"/>
        <end position="106"/>
    </location>
</feature>
<keyword evidence="11 14" id="KW-0408">Iron</keyword>
<comment type="cofactor">
    <cofactor evidence="14 15">
        <name>heme b</name>
        <dbReference type="ChEBI" id="CHEBI:60344"/>
    </cofactor>
    <text evidence="14 15">Binds 1 heme b (iron(II)-protoporphyrin IX) group per subunit.</text>
</comment>
<evidence type="ECO:0000256" key="8">
    <source>
        <dbReference type="ARBA" id="ARBA00022723"/>
    </source>
</evidence>
<dbReference type="HAMAP" id="MF_02239">
    <property type="entry name" value="HemJ"/>
    <property type="match status" value="1"/>
</dbReference>
<evidence type="ECO:0000256" key="5">
    <source>
        <dbReference type="ARBA" id="ARBA00022475"/>
    </source>
</evidence>
<evidence type="ECO:0000256" key="6">
    <source>
        <dbReference type="ARBA" id="ARBA00022617"/>
    </source>
</evidence>
<evidence type="ECO:0000256" key="15">
    <source>
        <dbReference type="PIRNR" id="PIRNR004638"/>
    </source>
</evidence>
<comment type="catalytic activity">
    <reaction evidence="13 14 15">
        <text>protoporphyrinogen IX + 3 A = protoporphyrin IX + 3 AH2</text>
        <dbReference type="Rhea" id="RHEA:62000"/>
        <dbReference type="ChEBI" id="CHEBI:13193"/>
        <dbReference type="ChEBI" id="CHEBI:17499"/>
        <dbReference type="ChEBI" id="CHEBI:57306"/>
        <dbReference type="ChEBI" id="CHEBI:57307"/>
    </reaction>
</comment>
<feature type="binding site" description="axial binding residue" evidence="14">
    <location>
        <position position="91"/>
    </location>
    <ligand>
        <name>heme</name>
        <dbReference type="ChEBI" id="CHEBI:30413"/>
    </ligand>
    <ligandPart>
        <name>Fe</name>
        <dbReference type="ChEBI" id="CHEBI:18248"/>
    </ligandPart>
</feature>
<dbReference type="PANTHER" id="PTHR40255">
    <property type="entry name" value="UPF0093 MEMBRANE PROTEIN SLR1790"/>
    <property type="match status" value="1"/>
</dbReference>
<keyword evidence="6 14" id="KW-0349">Heme</keyword>
<dbReference type="GO" id="GO:0046872">
    <property type="term" value="F:metal ion binding"/>
    <property type="evidence" value="ECO:0007669"/>
    <property type="project" value="UniProtKB-UniRule"/>
</dbReference>
<keyword evidence="12 14" id="KW-0472">Membrane</keyword>
<keyword evidence="10 14" id="KW-0560">Oxidoreductase</keyword>
<dbReference type="GO" id="GO:0070818">
    <property type="term" value="F:protoporphyrinogen oxidase activity"/>
    <property type="evidence" value="ECO:0007669"/>
    <property type="project" value="UniProtKB-UniRule"/>
</dbReference>
<dbReference type="Pfam" id="PF03653">
    <property type="entry name" value="UPF0093"/>
    <property type="match status" value="1"/>
</dbReference>
<evidence type="ECO:0000256" key="14">
    <source>
        <dbReference type="HAMAP-Rule" id="MF_02239"/>
    </source>
</evidence>
<feature type="transmembrane region" description="Helical" evidence="14">
    <location>
        <begin position="55"/>
        <end position="76"/>
    </location>
</feature>
<evidence type="ECO:0000256" key="12">
    <source>
        <dbReference type="ARBA" id="ARBA00023136"/>
    </source>
</evidence>
<dbReference type="GO" id="GO:0006782">
    <property type="term" value="P:protoporphyrinogen IX biosynthetic process"/>
    <property type="evidence" value="ECO:0007669"/>
    <property type="project" value="UniProtKB-UniRule"/>
</dbReference>
<comment type="similarity">
    <text evidence="3 14 15">Belongs to the HemJ family.</text>
</comment>
<keyword evidence="5 14" id="KW-1003">Cell membrane</keyword>
<keyword evidence="8 14" id="KW-0479">Metal-binding</keyword>
<keyword evidence="7 14" id="KW-0812">Transmembrane</keyword>
<evidence type="ECO:0000256" key="2">
    <source>
        <dbReference type="ARBA" id="ARBA00005073"/>
    </source>
</evidence>
<dbReference type="PATRIC" id="fig|1177154.3.peg.1514"/>
<reference evidence="16 17" key="1">
    <citation type="submission" date="2012-09" db="EMBL/GenBank/DDBJ databases">
        <title>Genome Sequence of alkane-degrading Bacterium Alcanivorax sp. 19-m-6.</title>
        <authorList>
            <person name="Lai Q."/>
            <person name="Shao Z."/>
        </authorList>
    </citation>
    <scope>NUCLEOTIDE SEQUENCE [LARGE SCALE GENOMIC DNA]</scope>
    <source>
        <strain evidence="16 17">19-m-6</strain>
    </source>
</reference>
<protein>
    <recommendedName>
        <fullName evidence="4 14">Protoporphyrinogen IX oxidase</fullName>
        <shortName evidence="14">PPO</shortName>
        <ecNumber evidence="14 15">1.3.99.-</ecNumber>
    </recommendedName>
</protein>
<evidence type="ECO:0000256" key="1">
    <source>
        <dbReference type="ARBA" id="ARBA00004651"/>
    </source>
</evidence>
<dbReference type="UniPathway" id="UPA00251">
    <property type="reaction ID" value="UER00324"/>
</dbReference>
<gene>
    <name evidence="16" type="ORF">Y5S_01484</name>
</gene>
<evidence type="ECO:0000313" key="16">
    <source>
        <dbReference type="EMBL" id="KGD65050.1"/>
    </source>
</evidence>
<organism evidence="16 17">
    <name type="scientific">Alcanivorax nanhaiticus</name>
    <dbReference type="NCBI Taxonomy" id="1177154"/>
    <lineage>
        <taxon>Bacteria</taxon>
        <taxon>Pseudomonadati</taxon>
        <taxon>Pseudomonadota</taxon>
        <taxon>Gammaproteobacteria</taxon>
        <taxon>Oceanospirillales</taxon>
        <taxon>Alcanivoracaceae</taxon>
        <taxon>Alcanivorax</taxon>
    </lineage>
</organism>
<evidence type="ECO:0000256" key="11">
    <source>
        <dbReference type="ARBA" id="ARBA00023004"/>
    </source>
</evidence>
<dbReference type="EMBL" id="ARXV01000005">
    <property type="protein sequence ID" value="KGD65050.1"/>
    <property type="molecule type" value="Genomic_DNA"/>
</dbReference>
<proteinExistence type="inferred from homology"/>
<name>A0A095URB9_9GAMM</name>
<evidence type="ECO:0000256" key="3">
    <source>
        <dbReference type="ARBA" id="ARBA00006501"/>
    </source>
</evidence>
<dbReference type="AlphaFoldDB" id="A0A095URB9"/>
<comment type="caution">
    <text evidence="16">The sequence shown here is derived from an EMBL/GenBank/DDBJ whole genome shotgun (WGS) entry which is preliminary data.</text>
</comment>
<dbReference type="eggNOG" id="COG1981">
    <property type="taxonomic scope" value="Bacteria"/>
</dbReference>
<comment type="pathway">
    <text evidence="2 14 15">Porphyrin-containing compound metabolism; protoporphyrin-IX biosynthesis; protoporphyrin-IX from protoporphyrinogen-IX: step 1/1.</text>
</comment>
<dbReference type="OrthoDB" id="9800824at2"/>
<comment type="subunit">
    <text evidence="14">Homodimer.</text>
</comment>
<dbReference type="InterPro" id="IPR005265">
    <property type="entry name" value="HemJ-like"/>
</dbReference>
<accession>A0A095URB9</accession>
<feature type="transmembrane region" description="Helical" evidence="14">
    <location>
        <begin position="13"/>
        <end position="34"/>
    </location>
</feature>
<sequence>MQFALDHFLWIKAIHLIAVICWFAGIFYLPRLFVYHAMAEDQISKDRFKIMERKLYRGIMNPSMIITVVLGLWMFMANMEAYKGSGWMHAKLTLVFLLIGYHHVCLTYMKKFANDANTKSDKFYRIFNEIPVFLLVAIVILVIVRPF</sequence>
<keyword evidence="17" id="KW-1185">Reference proteome</keyword>
<dbReference type="EC" id="1.3.99.-" evidence="14 15"/>
<evidence type="ECO:0000256" key="4">
    <source>
        <dbReference type="ARBA" id="ARBA00017504"/>
    </source>
</evidence>
<evidence type="ECO:0000313" key="17">
    <source>
        <dbReference type="Proteomes" id="UP000029444"/>
    </source>
</evidence>
<dbReference type="PANTHER" id="PTHR40255:SF1">
    <property type="entry name" value="PROTOPORPHYRINOGEN IX OXIDASE"/>
    <property type="match status" value="1"/>
</dbReference>
<keyword evidence="9 14" id="KW-1133">Transmembrane helix</keyword>